<feature type="region of interest" description="Disordered" evidence="1">
    <location>
        <begin position="86"/>
        <end position="106"/>
    </location>
</feature>
<organism evidence="2">
    <name type="scientific">Klebsiella pneumoniae</name>
    <dbReference type="NCBI Taxonomy" id="573"/>
    <lineage>
        <taxon>Bacteria</taxon>
        <taxon>Pseudomonadati</taxon>
        <taxon>Pseudomonadota</taxon>
        <taxon>Gammaproteobacteria</taxon>
        <taxon>Enterobacterales</taxon>
        <taxon>Enterobacteriaceae</taxon>
        <taxon>Klebsiella/Raoultella group</taxon>
        <taxon>Klebsiella</taxon>
        <taxon>Klebsiella pneumoniae complex</taxon>
    </lineage>
</organism>
<accession>A0A6M3YX57</accession>
<feature type="compositionally biased region" description="Basic and acidic residues" evidence="1">
    <location>
        <begin position="90"/>
        <end position="99"/>
    </location>
</feature>
<dbReference type="EMBL" id="CP052153">
    <property type="protein sequence ID" value="QJJ25232.1"/>
    <property type="molecule type" value="Genomic_DNA"/>
</dbReference>
<dbReference type="AlphaFoldDB" id="A0A6M3YX57"/>
<proteinExistence type="predicted"/>
<evidence type="ECO:0000256" key="1">
    <source>
        <dbReference type="SAM" id="MobiDB-lite"/>
    </source>
</evidence>
<dbReference type="InterPro" id="IPR009241">
    <property type="entry name" value="HigB-like"/>
</dbReference>
<protein>
    <submittedName>
        <fullName evidence="2">Type II toxin-antitoxin system RelE/ParE family toxin</fullName>
    </submittedName>
</protein>
<reference evidence="2" key="1">
    <citation type="submission" date="2020-04" db="EMBL/GenBank/DDBJ databases">
        <title>Built-in CTX-M extended-spectrum beta-lactamase gene in Klebsiella pneumoniae ensuring stable propagation of the multidrug-resistant pathogen in clinical settings.</title>
        <authorList>
            <person name="Yoon E.-J."/>
            <person name="Gwon B."/>
            <person name="Liu C."/>
            <person name="Kim D."/>
            <person name="Won D."/>
            <person name="Park S.G."/>
            <person name="Choi J.R."/>
            <person name="Jeong S.H."/>
        </authorList>
    </citation>
    <scope>NUCLEOTIDE SEQUENCE</scope>
    <source>
        <strain evidence="2">F16KP0096</strain>
        <plasmid evidence="2">unnamed</plasmid>
    </source>
</reference>
<dbReference type="RefSeq" id="WP_136049312.1">
    <property type="nucleotide sequence ID" value="NZ_CAAHGH010000365.1"/>
</dbReference>
<geneLocation type="plasmid" evidence="2">
    <name>unnamed</name>
</geneLocation>
<sequence>MAQLELKMEKVIEKEFRALENRKVQEAFAVDLEMIMNGLKPLSSSKPLNGLGKGVFELKKNGRPAYRCVYVVKNNTLYVLHVYSKTSDGTPKHHEDTIKKRFKSVK</sequence>
<evidence type="ECO:0000313" key="2">
    <source>
        <dbReference type="EMBL" id="QJJ25232.1"/>
    </source>
</evidence>
<gene>
    <name evidence="2" type="ORF">HJX78_26745</name>
</gene>
<keyword evidence="2" id="KW-0614">Plasmid</keyword>
<name>A0A6M3YX57_KLEPN</name>
<dbReference type="Pfam" id="PF05973">
    <property type="entry name" value="Gp49"/>
    <property type="match status" value="1"/>
</dbReference>